<accession>A0ABC8TWD6</accession>
<name>A0ABC8TWD6_9AQUA</name>
<dbReference type="Proteomes" id="UP001642360">
    <property type="component" value="Unassembled WGS sequence"/>
</dbReference>
<protein>
    <submittedName>
        <fullName evidence="1">Uncharacterized protein</fullName>
    </submittedName>
</protein>
<sequence>MLGDERRRESHSPSRSVWKIVEFLLSTRTYTFHRSDSRHQINKSELARLSGKKISFFLLQLRREQEDQVLGISESEGRSHSSLISMPAGKIEDRECRILIISVCDSKQSA</sequence>
<evidence type="ECO:0000313" key="2">
    <source>
        <dbReference type="Proteomes" id="UP001642360"/>
    </source>
</evidence>
<proteinExistence type="predicted"/>
<dbReference type="AlphaFoldDB" id="A0ABC8TWD6"/>
<comment type="caution">
    <text evidence="1">The sequence shown here is derived from an EMBL/GenBank/DDBJ whole genome shotgun (WGS) entry which is preliminary data.</text>
</comment>
<dbReference type="EMBL" id="CAUOFW020005851">
    <property type="protein sequence ID" value="CAK9171853.1"/>
    <property type="molecule type" value="Genomic_DNA"/>
</dbReference>
<evidence type="ECO:0000313" key="1">
    <source>
        <dbReference type="EMBL" id="CAK9171853.1"/>
    </source>
</evidence>
<reference evidence="1 2" key="1">
    <citation type="submission" date="2024-02" db="EMBL/GenBank/DDBJ databases">
        <authorList>
            <person name="Vignale AGUSTIN F."/>
            <person name="Sosa J E."/>
            <person name="Modenutti C."/>
        </authorList>
    </citation>
    <scope>NUCLEOTIDE SEQUENCE [LARGE SCALE GENOMIC DNA]</scope>
</reference>
<keyword evidence="2" id="KW-1185">Reference proteome</keyword>
<gene>
    <name evidence="1" type="ORF">ILEXP_LOCUS41460</name>
</gene>
<organism evidence="1 2">
    <name type="scientific">Ilex paraguariensis</name>
    <name type="common">yerba mate</name>
    <dbReference type="NCBI Taxonomy" id="185542"/>
    <lineage>
        <taxon>Eukaryota</taxon>
        <taxon>Viridiplantae</taxon>
        <taxon>Streptophyta</taxon>
        <taxon>Embryophyta</taxon>
        <taxon>Tracheophyta</taxon>
        <taxon>Spermatophyta</taxon>
        <taxon>Magnoliopsida</taxon>
        <taxon>eudicotyledons</taxon>
        <taxon>Gunneridae</taxon>
        <taxon>Pentapetalae</taxon>
        <taxon>asterids</taxon>
        <taxon>campanulids</taxon>
        <taxon>Aquifoliales</taxon>
        <taxon>Aquifoliaceae</taxon>
        <taxon>Ilex</taxon>
    </lineage>
</organism>